<feature type="domain" description="LicD/FKTN/FKRP nucleotidyltransferase" evidence="1">
    <location>
        <begin position="55"/>
        <end position="103"/>
    </location>
</feature>
<organism evidence="2 3">
    <name type="scientific">Actinia tenebrosa</name>
    <name type="common">Australian red waratah sea anemone</name>
    <dbReference type="NCBI Taxonomy" id="6105"/>
    <lineage>
        <taxon>Eukaryota</taxon>
        <taxon>Metazoa</taxon>
        <taxon>Cnidaria</taxon>
        <taxon>Anthozoa</taxon>
        <taxon>Hexacorallia</taxon>
        <taxon>Actiniaria</taxon>
        <taxon>Actiniidae</taxon>
        <taxon>Actinia</taxon>
    </lineage>
</organism>
<dbReference type="Proteomes" id="UP000515163">
    <property type="component" value="Unplaced"/>
</dbReference>
<dbReference type="PANTHER" id="PTHR13627">
    <property type="entry name" value="FUKUTIN RELATED PROTEIN"/>
    <property type="match status" value="1"/>
</dbReference>
<feature type="non-terminal residue" evidence="3">
    <location>
        <position position="1"/>
    </location>
</feature>
<dbReference type="Pfam" id="PF04991">
    <property type="entry name" value="LicD"/>
    <property type="match status" value="1"/>
</dbReference>
<feature type="unsure residue" description="D or N" evidence="3">
    <location>
        <position position="212"/>
    </location>
</feature>
<protein>
    <submittedName>
        <fullName evidence="3">Uncharacterized protein LOC116292195</fullName>
    </submittedName>
</protein>
<dbReference type="AlphaFoldDB" id="A0A6P8HKA0"/>
<dbReference type="InParanoid" id="A0A6P8HKA0"/>
<proteinExistence type="predicted"/>
<dbReference type="PANTHER" id="PTHR13627:SF34">
    <property type="entry name" value="RIBITOL-5-PHOSPHATE TRANSFERASE"/>
    <property type="match status" value="1"/>
</dbReference>
<keyword evidence="2" id="KW-1185">Reference proteome</keyword>
<name>A0A6P8HKA0_ACTTE</name>
<dbReference type="GO" id="GO:0009100">
    <property type="term" value="P:glycoprotein metabolic process"/>
    <property type="evidence" value="ECO:0007669"/>
    <property type="project" value="UniProtKB-ARBA"/>
</dbReference>
<reference evidence="3" key="1">
    <citation type="submission" date="2025-08" db="UniProtKB">
        <authorList>
            <consortium name="RefSeq"/>
        </authorList>
    </citation>
    <scope>IDENTIFICATION</scope>
    <source>
        <tissue evidence="3">Tentacle</tissue>
    </source>
</reference>
<dbReference type="InterPro" id="IPR007074">
    <property type="entry name" value="LicD/FKTN/FKRP_NTP_transf"/>
</dbReference>
<dbReference type="KEGG" id="aten:116292195"/>
<evidence type="ECO:0000313" key="2">
    <source>
        <dbReference type="Proteomes" id="UP000515163"/>
    </source>
</evidence>
<evidence type="ECO:0000313" key="3">
    <source>
        <dbReference type="RefSeq" id="XP_031555318.1"/>
    </source>
</evidence>
<sequence length="239" mass="27091">FGNAGASRFRLTAAGCRRDVKHRSGDRCVIRDGLAVAPCCLENLADAIKFIMSECDSNNAICELQEGTLLGAVKFNKVLPWERDADITFLTSDYEKIKETKKAMVERGYLLRDISSPWCCVEGRMAGGKIEILADGWYIQMYGQHKMDSERLTNMGVRPTKVQFCGDWVNVPENLGKHVRNRYGYNIYRHAEHWMSSGATSGWIEYHTKGFDTCPVRGFHGCLDQYENDGSVQFDNWHG</sequence>
<dbReference type="RefSeq" id="XP_031555318.1">
    <property type="nucleotide sequence ID" value="XM_031699458.1"/>
</dbReference>
<dbReference type="OrthoDB" id="6358690at2759"/>
<dbReference type="InterPro" id="IPR052613">
    <property type="entry name" value="LicD_transferase"/>
</dbReference>
<evidence type="ECO:0000259" key="1">
    <source>
        <dbReference type="Pfam" id="PF04991"/>
    </source>
</evidence>
<gene>
    <name evidence="3" type="primary">LOC116292195</name>
</gene>
<accession>A0A6P8HKA0</accession>